<gene>
    <name evidence="2" type="ORF">BDV28DRAFT_150170</name>
</gene>
<sequence length="80" mass="8927">MKITAISLLILHVLSASPVDAVPPARTLLHPTLQRLKYEIGCRELGEPCLMEFIERPTGQIPDITKTARCDGVRQSKLFQ</sequence>
<evidence type="ECO:0000313" key="3">
    <source>
        <dbReference type="Proteomes" id="UP000327118"/>
    </source>
</evidence>
<evidence type="ECO:0000256" key="1">
    <source>
        <dbReference type="SAM" id="SignalP"/>
    </source>
</evidence>
<proteinExistence type="predicted"/>
<reference evidence="3" key="1">
    <citation type="submission" date="2019-04" db="EMBL/GenBank/DDBJ databases">
        <title>Friends and foes A comparative genomics studyof 23 Aspergillus species from section Flavi.</title>
        <authorList>
            <consortium name="DOE Joint Genome Institute"/>
            <person name="Kjaerbolling I."/>
            <person name="Vesth T."/>
            <person name="Frisvad J.C."/>
            <person name="Nybo J.L."/>
            <person name="Theobald S."/>
            <person name="Kildgaard S."/>
            <person name="Isbrandt T."/>
            <person name="Kuo A."/>
            <person name="Sato A."/>
            <person name="Lyhne E.K."/>
            <person name="Kogle M.E."/>
            <person name="Wiebenga A."/>
            <person name="Kun R.S."/>
            <person name="Lubbers R.J."/>
            <person name="Makela M.R."/>
            <person name="Barry K."/>
            <person name="Chovatia M."/>
            <person name="Clum A."/>
            <person name="Daum C."/>
            <person name="Haridas S."/>
            <person name="He G."/>
            <person name="LaButti K."/>
            <person name="Lipzen A."/>
            <person name="Mondo S."/>
            <person name="Riley R."/>
            <person name="Salamov A."/>
            <person name="Simmons B.A."/>
            <person name="Magnuson J.K."/>
            <person name="Henrissat B."/>
            <person name="Mortensen U.H."/>
            <person name="Larsen T.O."/>
            <person name="Devries R.P."/>
            <person name="Grigoriev I.V."/>
            <person name="Machida M."/>
            <person name="Baker S.E."/>
            <person name="Andersen M.R."/>
        </authorList>
    </citation>
    <scope>NUCLEOTIDE SEQUENCE [LARGE SCALE GENOMIC DNA]</scope>
    <source>
        <strain evidence="3">CBS 553.77</strain>
    </source>
</reference>
<keyword evidence="1" id="KW-0732">Signal</keyword>
<evidence type="ECO:0000313" key="2">
    <source>
        <dbReference type="EMBL" id="KAE8351247.1"/>
    </source>
</evidence>
<protein>
    <submittedName>
        <fullName evidence="2">Uncharacterized protein</fullName>
    </submittedName>
</protein>
<feature type="chain" id="PRO_5024859251" evidence="1">
    <location>
        <begin position="22"/>
        <end position="80"/>
    </location>
</feature>
<dbReference type="Proteomes" id="UP000327118">
    <property type="component" value="Unassembled WGS sequence"/>
</dbReference>
<organism evidence="2 3">
    <name type="scientific">Aspergillus coremiiformis</name>
    <dbReference type="NCBI Taxonomy" id="138285"/>
    <lineage>
        <taxon>Eukaryota</taxon>
        <taxon>Fungi</taxon>
        <taxon>Dikarya</taxon>
        <taxon>Ascomycota</taxon>
        <taxon>Pezizomycotina</taxon>
        <taxon>Eurotiomycetes</taxon>
        <taxon>Eurotiomycetidae</taxon>
        <taxon>Eurotiales</taxon>
        <taxon>Aspergillaceae</taxon>
        <taxon>Aspergillus</taxon>
        <taxon>Aspergillus subgen. Circumdati</taxon>
    </lineage>
</organism>
<name>A0A5N6Z0P9_9EURO</name>
<dbReference type="EMBL" id="ML739180">
    <property type="protein sequence ID" value="KAE8351247.1"/>
    <property type="molecule type" value="Genomic_DNA"/>
</dbReference>
<dbReference type="AlphaFoldDB" id="A0A5N6Z0P9"/>
<feature type="signal peptide" evidence="1">
    <location>
        <begin position="1"/>
        <end position="21"/>
    </location>
</feature>
<accession>A0A5N6Z0P9</accession>
<keyword evidence="3" id="KW-1185">Reference proteome</keyword>